<dbReference type="CDD" id="cd02440">
    <property type="entry name" value="AdoMet_MTases"/>
    <property type="match status" value="1"/>
</dbReference>
<dbReference type="InterPro" id="IPR041698">
    <property type="entry name" value="Methyltransf_25"/>
</dbReference>
<evidence type="ECO:0000259" key="1">
    <source>
        <dbReference type="Pfam" id="PF13649"/>
    </source>
</evidence>
<proteinExistence type="predicted"/>
<dbReference type="InterPro" id="IPR029063">
    <property type="entry name" value="SAM-dependent_MTases_sf"/>
</dbReference>
<feature type="domain" description="Methyltransferase" evidence="1">
    <location>
        <begin position="51"/>
        <end position="144"/>
    </location>
</feature>
<name>A0A455SH14_9CHLR</name>
<dbReference type="SUPFAM" id="SSF53335">
    <property type="entry name" value="S-adenosyl-L-methionine-dependent methyltransferases"/>
    <property type="match status" value="1"/>
</dbReference>
<dbReference type="Pfam" id="PF13649">
    <property type="entry name" value="Methyltransf_25"/>
    <property type="match status" value="1"/>
</dbReference>
<sequence>MLENERDILIERVRAWFDAPEQVQHYHREASEGPAEAEAWLLQILPEQGRVLDLGCGAGRITRVLARRGLQAVGVDVSPNLIEQACSLTVDIEPKPQLLCVEALTLPFPDASFDAAVAFKLYGYIPSREQRLAYLAEISRVLKPSAPLLFPYYVVPPNAFSLYTDEQQAASQFRSLEPGDMFCNGAGFVHWFTADQLRDELSCACLQLEAFRSDAEWGGSGLIRLAVLRRPRSL</sequence>
<organism evidence="2">
    <name type="scientific">Thermosporothrix sp. COM3</name>
    <dbReference type="NCBI Taxonomy" id="2490863"/>
    <lineage>
        <taxon>Bacteria</taxon>
        <taxon>Bacillati</taxon>
        <taxon>Chloroflexota</taxon>
        <taxon>Ktedonobacteria</taxon>
        <taxon>Ktedonobacterales</taxon>
        <taxon>Thermosporotrichaceae</taxon>
        <taxon>Thermosporothrix</taxon>
    </lineage>
</organism>
<protein>
    <recommendedName>
        <fullName evidence="1">Methyltransferase domain-containing protein</fullName>
    </recommendedName>
</protein>
<dbReference type="Gene3D" id="3.40.50.150">
    <property type="entry name" value="Vaccinia Virus protein VP39"/>
    <property type="match status" value="1"/>
</dbReference>
<dbReference type="PANTHER" id="PTHR43591">
    <property type="entry name" value="METHYLTRANSFERASE"/>
    <property type="match status" value="1"/>
</dbReference>
<dbReference type="AlphaFoldDB" id="A0A455SH14"/>
<accession>A0A455SH14</accession>
<reference evidence="2" key="1">
    <citation type="submission" date="2018-12" db="EMBL/GenBank/DDBJ databases">
        <title>Novel natural products biosynthetic potential of the class Ktedonobacteria.</title>
        <authorList>
            <person name="Zheng Y."/>
            <person name="Saitou A."/>
            <person name="Wang C.M."/>
            <person name="Toyoda A."/>
            <person name="Minakuchi Y."/>
            <person name="Sekiguchi Y."/>
            <person name="Ueda K."/>
            <person name="Takano H."/>
            <person name="Sakai Y."/>
            <person name="Yokota A."/>
            <person name="Yabe S."/>
        </authorList>
    </citation>
    <scope>NUCLEOTIDE SEQUENCE</scope>
    <source>
        <strain evidence="2">COM3</strain>
    </source>
</reference>
<evidence type="ECO:0000313" key="2">
    <source>
        <dbReference type="EMBL" id="BBH86830.1"/>
    </source>
</evidence>
<dbReference type="PANTHER" id="PTHR43591:SF110">
    <property type="entry name" value="RHODANESE DOMAIN-CONTAINING PROTEIN"/>
    <property type="match status" value="1"/>
</dbReference>
<dbReference type="EMBL" id="AP019376">
    <property type="protein sequence ID" value="BBH86830.1"/>
    <property type="molecule type" value="Genomic_DNA"/>
</dbReference>
<gene>
    <name evidence="2" type="ORF">KTC_15810</name>
</gene>